<accession>A0A6S6U1W3</accession>
<sequence>MTVRKNFTMPESIVYDLEELSRVLNKKQSQVIQELIEERMKKVMKQKKLDSLAKMSGMFSGLIPEYLDMQWIKSQDED</sequence>
<reference evidence="1" key="1">
    <citation type="submission" date="2020-01" db="EMBL/GenBank/DDBJ databases">
        <authorList>
            <person name="Meier V. D."/>
            <person name="Meier V D."/>
        </authorList>
    </citation>
    <scope>NUCLEOTIDE SEQUENCE</scope>
    <source>
        <strain evidence="1">HLG_WM_MAG_02</strain>
    </source>
</reference>
<evidence type="ECO:0008006" key="2">
    <source>
        <dbReference type="Google" id="ProtNLM"/>
    </source>
</evidence>
<organism evidence="1">
    <name type="scientific">uncultured Sulfurovum sp</name>
    <dbReference type="NCBI Taxonomy" id="269237"/>
    <lineage>
        <taxon>Bacteria</taxon>
        <taxon>Pseudomonadati</taxon>
        <taxon>Campylobacterota</taxon>
        <taxon>Epsilonproteobacteria</taxon>
        <taxon>Campylobacterales</taxon>
        <taxon>Sulfurovaceae</taxon>
        <taxon>Sulfurovum</taxon>
        <taxon>environmental samples</taxon>
    </lineage>
</organism>
<dbReference type="AlphaFoldDB" id="A0A6S6U1W3"/>
<protein>
    <recommendedName>
        <fullName evidence="2">Ribbon-helix-helix protein CopG domain-containing protein</fullName>
    </recommendedName>
</protein>
<proteinExistence type="predicted"/>
<dbReference type="EMBL" id="CACVAZ010000215">
    <property type="protein sequence ID" value="CAA6826912.1"/>
    <property type="molecule type" value="Genomic_DNA"/>
</dbReference>
<name>A0A6S6U1W3_9BACT</name>
<gene>
    <name evidence="1" type="ORF">HELGO_WM26144</name>
</gene>
<evidence type="ECO:0000313" key="1">
    <source>
        <dbReference type="EMBL" id="CAA6826912.1"/>
    </source>
</evidence>